<name>A0A858RFN8_9BACT</name>
<protein>
    <submittedName>
        <fullName evidence="2">Uncharacterized protein</fullName>
    </submittedName>
</protein>
<reference evidence="2 3" key="1">
    <citation type="submission" date="2020-04" db="EMBL/GenBank/DDBJ databases">
        <title>Luteolibacter sp. G-1-1-1 isolated from soil.</title>
        <authorList>
            <person name="Dahal R.H."/>
        </authorList>
    </citation>
    <scope>NUCLEOTIDE SEQUENCE [LARGE SCALE GENOMIC DNA]</scope>
    <source>
        <strain evidence="2 3">G-1-1-1</strain>
    </source>
</reference>
<dbReference type="AlphaFoldDB" id="A0A858RFN8"/>
<dbReference type="Proteomes" id="UP000501812">
    <property type="component" value="Chromosome"/>
</dbReference>
<accession>A0A858RFN8</accession>
<evidence type="ECO:0000256" key="1">
    <source>
        <dbReference type="SAM" id="Coils"/>
    </source>
</evidence>
<gene>
    <name evidence="2" type="ORF">HHL09_07620</name>
</gene>
<dbReference type="RefSeq" id="WP_169453970.1">
    <property type="nucleotide sequence ID" value="NZ_CP051774.1"/>
</dbReference>
<feature type="coiled-coil region" evidence="1">
    <location>
        <begin position="35"/>
        <end position="62"/>
    </location>
</feature>
<proteinExistence type="predicted"/>
<dbReference type="KEGG" id="luo:HHL09_07620"/>
<organism evidence="2 3">
    <name type="scientific">Luteolibacter luteus</name>
    <dbReference type="NCBI Taxonomy" id="2728835"/>
    <lineage>
        <taxon>Bacteria</taxon>
        <taxon>Pseudomonadati</taxon>
        <taxon>Verrucomicrobiota</taxon>
        <taxon>Verrucomicrobiia</taxon>
        <taxon>Verrucomicrobiales</taxon>
        <taxon>Verrucomicrobiaceae</taxon>
        <taxon>Luteolibacter</taxon>
    </lineage>
</organism>
<dbReference type="EMBL" id="CP051774">
    <property type="protein sequence ID" value="QJE95657.1"/>
    <property type="molecule type" value="Genomic_DNA"/>
</dbReference>
<keyword evidence="1" id="KW-0175">Coiled coil</keyword>
<evidence type="ECO:0000313" key="2">
    <source>
        <dbReference type="EMBL" id="QJE95657.1"/>
    </source>
</evidence>
<keyword evidence="3" id="KW-1185">Reference proteome</keyword>
<evidence type="ECO:0000313" key="3">
    <source>
        <dbReference type="Proteomes" id="UP000501812"/>
    </source>
</evidence>
<sequence>MRPEKVLPWLLGGAIGAAGLIQGMHWRASAPRAGGEDAEGKIVALENEIEMLRRENESLRSLAQGGGELHVDPATISFVEEALQMNFQSNPKVHKIAGEELRDRIIASIEARYGPHGLDSRQQAWVMMGLLNSDDRFAAQLAATKSVGARSWFDELTGEGWVTDRFDEKSVPDQAALIRALGRILIHQNNPPPPGWPGDEAAIAREALNHGAAMAVENRFLARQALANGFTGAQENADARELMANLPAYVRGIATFPAVLGLPRAERLMDQEELLSFLHKPPTISADLFPEHEGMVAKAPEPPATPGNVLLEESAGMLGLSLWMEPLGEEFPKLAGNWVGDRYRLHATSDADVHLLWDIRFESEAGADEFIKAACSMTSALAGSEKDPAPGEIVATPENRFVGVVKVAPDVVRFINASSRDHATLLTK</sequence>